<dbReference type="Proteomes" id="UP000298471">
    <property type="component" value="Unassembled WGS sequence"/>
</dbReference>
<accession>A0A4Z0Q0F2</accession>
<dbReference type="AlphaFoldDB" id="A0A4Z0Q0F2"/>
<keyword evidence="2" id="KW-1185">Reference proteome</keyword>
<proteinExistence type="predicted"/>
<evidence type="ECO:0000313" key="2">
    <source>
        <dbReference type="Proteomes" id="UP000298471"/>
    </source>
</evidence>
<gene>
    <name evidence="1" type="ORF">E5K02_20185</name>
</gene>
<dbReference type="RefSeq" id="WP_135397280.1">
    <property type="nucleotide sequence ID" value="NZ_SRMB01000004.1"/>
</dbReference>
<dbReference type="EMBL" id="SRMB01000004">
    <property type="protein sequence ID" value="TGE23508.1"/>
    <property type="molecule type" value="Genomic_DNA"/>
</dbReference>
<protein>
    <submittedName>
        <fullName evidence="1">Uncharacterized protein</fullName>
    </submittedName>
</protein>
<reference evidence="1 2" key="1">
    <citation type="submission" date="2019-04" db="EMBL/GenBank/DDBJ databases">
        <authorList>
            <person name="Feng G."/>
            <person name="Zhang J."/>
            <person name="Zhu H."/>
        </authorList>
    </citation>
    <scope>NUCLEOTIDE SEQUENCE [LARGE SCALE GENOMIC DNA]</scope>
    <source>
        <strain evidence="1 2">9PBR-1</strain>
    </source>
</reference>
<organism evidence="1 2">
    <name type="scientific">Hymenobacter metallicola</name>
    <dbReference type="NCBI Taxonomy" id="2563114"/>
    <lineage>
        <taxon>Bacteria</taxon>
        <taxon>Pseudomonadati</taxon>
        <taxon>Bacteroidota</taxon>
        <taxon>Cytophagia</taxon>
        <taxon>Cytophagales</taxon>
        <taxon>Hymenobacteraceae</taxon>
        <taxon>Hymenobacter</taxon>
    </lineage>
</organism>
<sequence>MSNQSTTVCHATIVFRRWKENKIHCRLFKWEGLKPGPALNEILEQDGLERRRVRVTIEVLPEEPTSNE</sequence>
<name>A0A4Z0Q0F2_9BACT</name>
<evidence type="ECO:0000313" key="1">
    <source>
        <dbReference type="EMBL" id="TGE23508.1"/>
    </source>
</evidence>
<comment type="caution">
    <text evidence="1">The sequence shown here is derived from an EMBL/GenBank/DDBJ whole genome shotgun (WGS) entry which is preliminary data.</text>
</comment>